<feature type="binding site" evidence="9">
    <location>
        <position position="121"/>
    </location>
    <ligand>
        <name>Mg(2+)</name>
        <dbReference type="ChEBI" id="CHEBI:18420"/>
    </ligand>
</feature>
<dbReference type="Proteomes" id="UP000176221">
    <property type="component" value="Unassembled WGS sequence"/>
</dbReference>
<comment type="similarity">
    <text evidence="2">Belongs to the ribonuclease III family.</text>
</comment>
<dbReference type="CDD" id="cd00593">
    <property type="entry name" value="RIBOc"/>
    <property type="match status" value="1"/>
</dbReference>
<accession>A0A1G2NFR3</accession>
<dbReference type="SUPFAM" id="SSF69065">
    <property type="entry name" value="RNase III domain-like"/>
    <property type="match status" value="1"/>
</dbReference>
<dbReference type="PANTHER" id="PTHR11207:SF0">
    <property type="entry name" value="RIBONUCLEASE 3"/>
    <property type="match status" value="1"/>
</dbReference>
<dbReference type="AlphaFoldDB" id="A0A1G2NFR3"/>
<keyword evidence="5 9" id="KW-0540">Nuclease</keyword>
<proteinExistence type="inferred from homology"/>
<dbReference type="Gene3D" id="1.10.1520.10">
    <property type="entry name" value="Ribonuclease III domain"/>
    <property type="match status" value="1"/>
</dbReference>
<keyword evidence="8 9" id="KW-0694">RNA-binding</keyword>
<keyword evidence="9" id="KW-0460">Magnesium</keyword>
<feature type="binding site" evidence="9">
    <location>
        <position position="118"/>
    </location>
    <ligand>
        <name>Mg(2+)</name>
        <dbReference type="ChEBI" id="CHEBI:18420"/>
    </ligand>
</feature>
<dbReference type="GO" id="GO:0008033">
    <property type="term" value="P:tRNA processing"/>
    <property type="evidence" value="ECO:0007669"/>
    <property type="project" value="UniProtKB-KW"/>
</dbReference>
<dbReference type="NCBIfam" id="TIGR02191">
    <property type="entry name" value="RNaseIII"/>
    <property type="match status" value="1"/>
</dbReference>
<evidence type="ECO:0000256" key="4">
    <source>
        <dbReference type="ARBA" id="ARBA00022664"/>
    </source>
</evidence>
<dbReference type="InterPro" id="IPR036389">
    <property type="entry name" value="RNase_III_sf"/>
</dbReference>
<keyword evidence="4 9" id="KW-0507">mRNA processing</keyword>
<comment type="catalytic activity">
    <reaction evidence="1 9">
        <text>Endonucleolytic cleavage to 5'-phosphomonoester.</text>
        <dbReference type="EC" id="3.1.26.3"/>
    </reaction>
</comment>
<comment type="caution">
    <text evidence="13">The sequence shown here is derived from an EMBL/GenBank/DDBJ whole genome shotgun (WGS) entry which is preliminary data.</text>
</comment>
<dbReference type="PROSITE" id="PS50142">
    <property type="entry name" value="RNASE_3_2"/>
    <property type="match status" value="1"/>
</dbReference>
<keyword evidence="9" id="KW-0819">tRNA processing</keyword>
<dbReference type="PANTHER" id="PTHR11207">
    <property type="entry name" value="RIBONUCLEASE III"/>
    <property type="match status" value="1"/>
</dbReference>
<dbReference type="PROSITE" id="PS50137">
    <property type="entry name" value="DS_RBD"/>
    <property type="match status" value="1"/>
</dbReference>
<comment type="cofactor">
    <cofactor evidence="9">
        <name>Mg(2+)</name>
        <dbReference type="ChEBI" id="CHEBI:18420"/>
    </cofactor>
</comment>
<evidence type="ECO:0000256" key="8">
    <source>
        <dbReference type="ARBA" id="ARBA00022884"/>
    </source>
</evidence>
<evidence type="ECO:0000256" key="5">
    <source>
        <dbReference type="ARBA" id="ARBA00022722"/>
    </source>
</evidence>
<dbReference type="FunFam" id="1.10.1520.10:FF:000001">
    <property type="entry name" value="Ribonuclease 3"/>
    <property type="match status" value="1"/>
</dbReference>
<keyword evidence="9" id="KW-0963">Cytoplasm</keyword>
<feature type="region of interest" description="Disordered" evidence="10">
    <location>
        <begin position="203"/>
        <end position="229"/>
    </location>
</feature>
<evidence type="ECO:0000256" key="2">
    <source>
        <dbReference type="ARBA" id="ARBA00010183"/>
    </source>
</evidence>
<dbReference type="InterPro" id="IPR014720">
    <property type="entry name" value="dsRBD_dom"/>
</dbReference>
<feature type="active site" evidence="9">
    <location>
        <position position="49"/>
    </location>
</feature>
<comment type="subunit">
    <text evidence="9">Homodimer.</text>
</comment>
<dbReference type="GO" id="GO:0003725">
    <property type="term" value="F:double-stranded RNA binding"/>
    <property type="evidence" value="ECO:0007669"/>
    <property type="project" value="TreeGrafter"/>
</dbReference>
<dbReference type="GO" id="GO:0004525">
    <property type="term" value="F:ribonuclease III activity"/>
    <property type="evidence" value="ECO:0007669"/>
    <property type="project" value="UniProtKB-UniRule"/>
</dbReference>
<dbReference type="CDD" id="cd10845">
    <property type="entry name" value="DSRM_RNAse_III_family"/>
    <property type="match status" value="1"/>
</dbReference>
<dbReference type="HAMAP" id="MF_00104">
    <property type="entry name" value="RNase_III"/>
    <property type="match status" value="1"/>
</dbReference>
<dbReference type="EC" id="3.1.26.3" evidence="9"/>
<feature type="domain" description="RNase III" evidence="12">
    <location>
        <begin position="3"/>
        <end position="132"/>
    </location>
</feature>
<evidence type="ECO:0000256" key="1">
    <source>
        <dbReference type="ARBA" id="ARBA00000109"/>
    </source>
</evidence>
<dbReference type="PROSITE" id="PS00517">
    <property type="entry name" value="RNASE_3_1"/>
    <property type="match status" value="1"/>
</dbReference>
<comment type="subcellular location">
    <subcellularLocation>
        <location evidence="9">Cytoplasm</location>
    </subcellularLocation>
</comment>
<keyword evidence="9" id="KW-0699">rRNA-binding</keyword>
<sequence>MQFDTFEDKIGVSFRDKSLLRQAFTHRSYINEFRVDKLEHNERLEFLGDAVLELATTDFLYKQYPDKNEGELTSLRAAVVNAITLSDIATSLGMDEYLLLSKGERKDTGKARQYILANTIEALIGAIYLDRGYDTAEEFITRTISSRLKGILEKGVWTDAKSLFQEKAQDQLGATPLYKVLKEIGPDHDKQFTSGVYLRDNLTGTGQGKSKQEAEQAAARDALQKKGWK</sequence>
<dbReference type="InterPro" id="IPR011907">
    <property type="entry name" value="RNase_III"/>
</dbReference>
<dbReference type="SMART" id="SM00358">
    <property type="entry name" value="DSRM"/>
    <property type="match status" value="1"/>
</dbReference>
<keyword evidence="9" id="KW-0479">Metal-binding</keyword>
<keyword evidence="7 9" id="KW-0378">Hydrolase</keyword>
<dbReference type="Pfam" id="PF14622">
    <property type="entry name" value="Ribonucleas_3_3"/>
    <property type="match status" value="1"/>
</dbReference>
<dbReference type="Pfam" id="PF00035">
    <property type="entry name" value="dsrm"/>
    <property type="match status" value="1"/>
</dbReference>
<evidence type="ECO:0000256" key="10">
    <source>
        <dbReference type="SAM" id="MobiDB-lite"/>
    </source>
</evidence>
<evidence type="ECO:0000313" key="14">
    <source>
        <dbReference type="Proteomes" id="UP000176221"/>
    </source>
</evidence>
<dbReference type="STRING" id="1802319.A2928_02400"/>
<evidence type="ECO:0000256" key="9">
    <source>
        <dbReference type="HAMAP-Rule" id="MF_00104"/>
    </source>
</evidence>
<dbReference type="GO" id="GO:0006397">
    <property type="term" value="P:mRNA processing"/>
    <property type="evidence" value="ECO:0007669"/>
    <property type="project" value="UniProtKB-UniRule"/>
</dbReference>
<dbReference type="GO" id="GO:0005737">
    <property type="term" value="C:cytoplasm"/>
    <property type="evidence" value="ECO:0007669"/>
    <property type="project" value="UniProtKB-SubCell"/>
</dbReference>
<gene>
    <name evidence="9" type="primary">rnc</name>
    <name evidence="13" type="ORF">A2928_02400</name>
</gene>
<organism evidence="13 14">
    <name type="scientific">Candidatus Taylorbacteria bacterium RIFCSPLOWO2_01_FULL_45_15b</name>
    <dbReference type="NCBI Taxonomy" id="1802319"/>
    <lineage>
        <taxon>Bacteria</taxon>
        <taxon>Candidatus Tayloriibacteriota</taxon>
    </lineage>
</organism>
<evidence type="ECO:0000259" key="11">
    <source>
        <dbReference type="PROSITE" id="PS50137"/>
    </source>
</evidence>
<evidence type="ECO:0000256" key="3">
    <source>
        <dbReference type="ARBA" id="ARBA00022552"/>
    </source>
</evidence>
<dbReference type="GO" id="GO:0010468">
    <property type="term" value="P:regulation of gene expression"/>
    <property type="evidence" value="ECO:0007669"/>
    <property type="project" value="TreeGrafter"/>
</dbReference>
<dbReference type="InterPro" id="IPR000999">
    <property type="entry name" value="RNase_III_dom"/>
</dbReference>
<dbReference type="EMBL" id="MHRX01000003">
    <property type="protein sequence ID" value="OHA34927.1"/>
    <property type="molecule type" value="Genomic_DNA"/>
</dbReference>
<protein>
    <recommendedName>
        <fullName evidence="9">Ribonuclease 3</fullName>
        <ecNumber evidence="9">3.1.26.3</ecNumber>
    </recommendedName>
    <alternativeName>
        <fullName evidence="9">Ribonuclease III</fullName>
        <shortName evidence="9">RNase III</shortName>
    </alternativeName>
</protein>
<dbReference type="SUPFAM" id="SSF54768">
    <property type="entry name" value="dsRNA-binding domain-like"/>
    <property type="match status" value="1"/>
</dbReference>
<evidence type="ECO:0000256" key="6">
    <source>
        <dbReference type="ARBA" id="ARBA00022759"/>
    </source>
</evidence>
<feature type="binding site" evidence="9">
    <location>
        <position position="45"/>
    </location>
    <ligand>
        <name>Mg(2+)</name>
        <dbReference type="ChEBI" id="CHEBI:18420"/>
    </ligand>
</feature>
<comment type="function">
    <text evidence="9">Digests double-stranded RNA. Involved in the processing of primary rRNA transcript to yield the immediate precursors to the large and small rRNAs (23S and 16S). Processes some mRNAs, and tRNAs when they are encoded in the rRNA operon. Processes pre-crRNA and tracrRNA of type II CRISPR loci if present in the organism.</text>
</comment>
<dbReference type="Gene3D" id="3.30.160.20">
    <property type="match status" value="1"/>
</dbReference>
<keyword evidence="3 9" id="KW-0698">rRNA processing</keyword>
<feature type="active site" evidence="9">
    <location>
        <position position="121"/>
    </location>
</feature>
<dbReference type="GO" id="GO:0006364">
    <property type="term" value="P:rRNA processing"/>
    <property type="evidence" value="ECO:0007669"/>
    <property type="project" value="UniProtKB-UniRule"/>
</dbReference>
<evidence type="ECO:0000256" key="7">
    <source>
        <dbReference type="ARBA" id="ARBA00022801"/>
    </source>
</evidence>
<evidence type="ECO:0000259" key="12">
    <source>
        <dbReference type="PROSITE" id="PS50142"/>
    </source>
</evidence>
<keyword evidence="6 9" id="KW-0255">Endonuclease</keyword>
<reference evidence="13 14" key="1">
    <citation type="journal article" date="2016" name="Nat. Commun.">
        <title>Thousands of microbial genomes shed light on interconnected biogeochemical processes in an aquifer system.</title>
        <authorList>
            <person name="Anantharaman K."/>
            <person name="Brown C.T."/>
            <person name="Hug L.A."/>
            <person name="Sharon I."/>
            <person name="Castelle C.J."/>
            <person name="Probst A.J."/>
            <person name="Thomas B.C."/>
            <person name="Singh A."/>
            <person name="Wilkins M.J."/>
            <person name="Karaoz U."/>
            <person name="Brodie E.L."/>
            <person name="Williams K.H."/>
            <person name="Hubbard S.S."/>
            <person name="Banfield J.F."/>
        </authorList>
    </citation>
    <scope>NUCLEOTIDE SEQUENCE [LARGE SCALE GENOMIC DNA]</scope>
</reference>
<evidence type="ECO:0000313" key="13">
    <source>
        <dbReference type="EMBL" id="OHA34927.1"/>
    </source>
</evidence>
<name>A0A1G2NFR3_9BACT</name>
<feature type="domain" description="DRBM" evidence="11">
    <location>
        <begin position="159"/>
        <end position="228"/>
    </location>
</feature>
<dbReference type="GO" id="GO:0019843">
    <property type="term" value="F:rRNA binding"/>
    <property type="evidence" value="ECO:0007669"/>
    <property type="project" value="UniProtKB-KW"/>
</dbReference>
<dbReference type="SMART" id="SM00535">
    <property type="entry name" value="RIBOc"/>
    <property type="match status" value="1"/>
</dbReference>
<dbReference type="GO" id="GO:0046872">
    <property type="term" value="F:metal ion binding"/>
    <property type="evidence" value="ECO:0007669"/>
    <property type="project" value="UniProtKB-KW"/>
</dbReference>